<proteinExistence type="predicted"/>
<accession>A0A1Y6C204</accession>
<feature type="region of interest" description="Disordered" evidence="1">
    <location>
        <begin position="1"/>
        <end position="31"/>
    </location>
</feature>
<dbReference type="AlphaFoldDB" id="A0A1Y6C204"/>
<evidence type="ECO:0000313" key="2">
    <source>
        <dbReference type="EMBL" id="SMF41338.1"/>
    </source>
</evidence>
<dbReference type="RefSeq" id="WP_132320585.1">
    <property type="nucleotide sequence ID" value="NZ_FWZT01000012.1"/>
</dbReference>
<protein>
    <submittedName>
        <fullName evidence="2">Uncharacterized protein</fullName>
    </submittedName>
</protein>
<sequence>MFLYTDGSETTAANRPHLSSPRNRGQSPKSALTSGIHLDFQNASATFFWVLNRKDYRAFL</sequence>
<evidence type="ECO:0000256" key="1">
    <source>
        <dbReference type="SAM" id="MobiDB-lite"/>
    </source>
</evidence>
<reference evidence="3" key="1">
    <citation type="submission" date="2017-04" db="EMBL/GenBank/DDBJ databases">
        <authorList>
            <person name="Varghese N."/>
            <person name="Submissions S."/>
        </authorList>
    </citation>
    <scope>NUCLEOTIDE SEQUENCE [LARGE SCALE GENOMIC DNA]</scope>
    <source>
        <strain evidence="3">RKEM611</strain>
    </source>
</reference>
<name>A0A1Y6C204_9BACT</name>
<feature type="compositionally biased region" description="Polar residues" evidence="1">
    <location>
        <begin position="20"/>
        <end position="31"/>
    </location>
</feature>
<organism evidence="2 3">
    <name type="scientific">Pseudobacteriovorax antillogorgiicola</name>
    <dbReference type="NCBI Taxonomy" id="1513793"/>
    <lineage>
        <taxon>Bacteria</taxon>
        <taxon>Pseudomonadati</taxon>
        <taxon>Bdellovibrionota</taxon>
        <taxon>Oligoflexia</taxon>
        <taxon>Oligoflexales</taxon>
        <taxon>Pseudobacteriovoracaceae</taxon>
        <taxon>Pseudobacteriovorax</taxon>
    </lineage>
</organism>
<dbReference type="EMBL" id="FWZT01000012">
    <property type="protein sequence ID" value="SMF41338.1"/>
    <property type="molecule type" value="Genomic_DNA"/>
</dbReference>
<dbReference type="Proteomes" id="UP000192907">
    <property type="component" value="Unassembled WGS sequence"/>
</dbReference>
<gene>
    <name evidence="2" type="ORF">SAMN06296036_112154</name>
</gene>
<evidence type="ECO:0000313" key="3">
    <source>
        <dbReference type="Proteomes" id="UP000192907"/>
    </source>
</evidence>
<keyword evidence="3" id="KW-1185">Reference proteome</keyword>